<protein>
    <submittedName>
        <fullName evidence="2">Uncharacterized protein</fullName>
    </submittedName>
</protein>
<reference evidence="2 3" key="1">
    <citation type="journal article" date="2021" name="Nat. Plants">
        <title>The Taxus genome provides insights into paclitaxel biosynthesis.</title>
        <authorList>
            <person name="Xiong X."/>
            <person name="Gou J."/>
            <person name="Liao Q."/>
            <person name="Li Y."/>
            <person name="Zhou Q."/>
            <person name="Bi G."/>
            <person name="Li C."/>
            <person name="Du R."/>
            <person name="Wang X."/>
            <person name="Sun T."/>
            <person name="Guo L."/>
            <person name="Liang H."/>
            <person name="Lu P."/>
            <person name="Wu Y."/>
            <person name="Zhang Z."/>
            <person name="Ro D.K."/>
            <person name="Shang Y."/>
            <person name="Huang S."/>
            <person name="Yan J."/>
        </authorList>
    </citation>
    <scope>NUCLEOTIDE SEQUENCE [LARGE SCALE GENOMIC DNA]</scope>
    <source>
        <strain evidence="2">Ta-2019</strain>
    </source>
</reference>
<organism evidence="2 3">
    <name type="scientific">Taxus chinensis</name>
    <name type="common">Chinese yew</name>
    <name type="synonym">Taxus wallichiana var. chinensis</name>
    <dbReference type="NCBI Taxonomy" id="29808"/>
    <lineage>
        <taxon>Eukaryota</taxon>
        <taxon>Viridiplantae</taxon>
        <taxon>Streptophyta</taxon>
        <taxon>Embryophyta</taxon>
        <taxon>Tracheophyta</taxon>
        <taxon>Spermatophyta</taxon>
        <taxon>Pinopsida</taxon>
        <taxon>Pinidae</taxon>
        <taxon>Conifers II</taxon>
        <taxon>Cupressales</taxon>
        <taxon>Taxaceae</taxon>
        <taxon>Taxus</taxon>
    </lineage>
</organism>
<dbReference type="AlphaFoldDB" id="A0AA38L844"/>
<feature type="region of interest" description="Disordered" evidence="1">
    <location>
        <begin position="1"/>
        <end position="31"/>
    </location>
</feature>
<accession>A0AA38L844</accession>
<evidence type="ECO:0000256" key="1">
    <source>
        <dbReference type="SAM" id="MobiDB-lite"/>
    </source>
</evidence>
<dbReference type="Proteomes" id="UP000824469">
    <property type="component" value="Unassembled WGS sequence"/>
</dbReference>
<name>A0AA38L844_TAXCH</name>
<dbReference type="EMBL" id="JAHRHJ020000005">
    <property type="protein sequence ID" value="KAH9315021.1"/>
    <property type="molecule type" value="Genomic_DNA"/>
</dbReference>
<feature type="non-terminal residue" evidence="2">
    <location>
        <position position="104"/>
    </location>
</feature>
<evidence type="ECO:0000313" key="3">
    <source>
        <dbReference type="Proteomes" id="UP000824469"/>
    </source>
</evidence>
<gene>
    <name evidence="2" type="ORF">KI387_023648</name>
</gene>
<comment type="caution">
    <text evidence="2">The sequence shown here is derived from an EMBL/GenBank/DDBJ whole genome shotgun (WGS) entry which is preliminary data.</text>
</comment>
<sequence length="104" mass="11913">MAKWNVKDKNASKCPHAVTRETPSRWHTNSIGKTGGQMLEYRTSKYYDCLPRQIDGATGSTVRTCGPMMVLGLQTNNVRSNYGRMMSVRIMDYTVQRWINDMFA</sequence>
<keyword evidence="3" id="KW-1185">Reference proteome</keyword>
<proteinExistence type="predicted"/>
<evidence type="ECO:0000313" key="2">
    <source>
        <dbReference type="EMBL" id="KAH9315021.1"/>
    </source>
</evidence>
<feature type="compositionally biased region" description="Basic and acidic residues" evidence="1">
    <location>
        <begin position="1"/>
        <end position="11"/>
    </location>
</feature>